<dbReference type="EMBL" id="JACTNZ010000006">
    <property type="protein sequence ID" value="KAG5543062.1"/>
    <property type="molecule type" value="Genomic_DNA"/>
</dbReference>
<gene>
    <name evidence="1" type="ORF">RHGRI_015973</name>
</gene>
<dbReference type="Proteomes" id="UP000823749">
    <property type="component" value="Chromosome 6"/>
</dbReference>
<proteinExistence type="predicted"/>
<keyword evidence="2" id="KW-1185">Reference proteome</keyword>
<sequence>MDDNYVSIPISSLQDAPSEVGIHLHLHRVSEISELSQDTRGRGRARIGDSDVEASGGCEMIGRLVVAC</sequence>
<organism evidence="1 2">
    <name type="scientific">Rhododendron griersonianum</name>
    <dbReference type="NCBI Taxonomy" id="479676"/>
    <lineage>
        <taxon>Eukaryota</taxon>
        <taxon>Viridiplantae</taxon>
        <taxon>Streptophyta</taxon>
        <taxon>Embryophyta</taxon>
        <taxon>Tracheophyta</taxon>
        <taxon>Spermatophyta</taxon>
        <taxon>Magnoliopsida</taxon>
        <taxon>eudicotyledons</taxon>
        <taxon>Gunneridae</taxon>
        <taxon>Pentapetalae</taxon>
        <taxon>asterids</taxon>
        <taxon>Ericales</taxon>
        <taxon>Ericaceae</taxon>
        <taxon>Ericoideae</taxon>
        <taxon>Rhodoreae</taxon>
        <taxon>Rhododendron</taxon>
    </lineage>
</organism>
<accession>A0AAV6JSC9</accession>
<evidence type="ECO:0000313" key="2">
    <source>
        <dbReference type="Proteomes" id="UP000823749"/>
    </source>
</evidence>
<comment type="caution">
    <text evidence="1">The sequence shown here is derived from an EMBL/GenBank/DDBJ whole genome shotgun (WGS) entry which is preliminary data.</text>
</comment>
<name>A0AAV6JSC9_9ERIC</name>
<dbReference type="AlphaFoldDB" id="A0AAV6JSC9"/>
<protein>
    <submittedName>
        <fullName evidence="1">Uncharacterized protein</fullName>
    </submittedName>
</protein>
<reference evidence="1 2" key="1">
    <citation type="submission" date="2020-08" db="EMBL/GenBank/DDBJ databases">
        <title>Plant Genome Project.</title>
        <authorList>
            <person name="Zhang R.-G."/>
        </authorList>
    </citation>
    <scope>NUCLEOTIDE SEQUENCE [LARGE SCALE GENOMIC DNA]</scope>
    <source>
        <strain evidence="1">WSP0</strain>
        <tissue evidence="1">Leaf</tissue>
    </source>
</reference>
<evidence type="ECO:0000313" key="1">
    <source>
        <dbReference type="EMBL" id="KAG5543062.1"/>
    </source>
</evidence>